<dbReference type="PANTHER" id="PTHR23506:SF23">
    <property type="entry name" value="GH10249P"/>
    <property type="match status" value="1"/>
</dbReference>
<keyword evidence="5 7" id="KW-0472">Membrane</keyword>
<feature type="transmembrane region" description="Helical" evidence="7">
    <location>
        <begin position="388"/>
        <end position="413"/>
    </location>
</feature>
<organism evidence="9 10">
    <name type="scientific">Zymoseptoria brevis</name>
    <dbReference type="NCBI Taxonomy" id="1047168"/>
    <lineage>
        <taxon>Eukaryota</taxon>
        <taxon>Fungi</taxon>
        <taxon>Dikarya</taxon>
        <taxon>Ascomycota</taxon>
        <taxon>Pezizomycotina</taxon>
        <taxon>Dothideomycetes</taxon>
        <taxon>Dothideomycetidae</taxon>
        <taxon>Mycosphaerellales</taxon>
        <taxon>Mycosphaerellaceae</taxon>
        <taxon>Zymoseptoria</taxon>
    </lineage>
</organism>
<feature type="transmembrane region" description="Helical" evidence="7">
    <location>
        <begin position="155"/>
        <end position="178"/>
    </location>
</feature>
<name>A0A0F4GNI8_9PEZI</name>
<feature type="transmembrane region" description="Helical" evidence="7">
    <location>
        <begin position="357"/>
        <end position="376"/>
    </location>
</feature>
<feature type="compositionally biased region" description="Basic and acidic residues" evidence="6">
    <location>
        <begin position="226"/>
        <end position="235"/>
    </location>
</feature>
<keyword evidence="2" id="KW-0813">Transport</keyword>
<dbReference type="InterPro" id="IPR036259">
    <property type="entry name" value="MFS_trans_sf"/>
</dbReference>
<comment type="caution">
    <text evidence="9">The sequence shown here is derived from an EMBL/GenBank/DDBJ whole genome shotgun (WGS) entry which is preliminary data.</text>
</comment>
<feature type="transmembrane region" description="Helical" evidence="7">
    <location>
        <begin position="324"/>
        <end position="345"/>
    </location>
</feature>
<dbReference type="InterPro" id="IPR050930">
    <property type="entry name" value="MFS_Vesicular_Transporter"/>
</dbReference>
<dbReference type="CDD" id="cd17325">
    <property type="entry name" value="MFS_MdtG_SLC18_like"/>
    <property type="match status" value="1"/>
</dbReference>
<feature type="transmembrane region" description="Helical" evidence="7">
    <location>
        <begin position="184"/>
        <end position="204"/>
    </location>
</feature>
<evidence type="ECO:0000256" key="3">
    <source>
        <dbReference type="ARBA" id="ARBA00022692"/>
    </source>
</evidence>
<proteinExistence type="predicted"/>
<feature type="transmembrane region" description="Helical" evidence="7">
    <location>
        <begin position="129"/>
        <end position="148"/>
    </location>
</feature>
<comment type="subcellular location">
    <subcellularLocation>
        <location evidence="1">Membrane</location>
        <topology evidence="1">Multi-pass membrane protein</topology>
    </subcellularLocation>
</comment>
<dbReference type="InterPro" id="IPR011701">
    <property type="entry name" value="MFS"/>
</dbReference>
<evidence type="ECO:0000256" key="5">
    <source>
        <dbReference type="ARBA" id="ARBA00023136"/>
    </source>
</evidence>
<dbReference type="PANTHER" id="PTHR23506">
    <property type="entry name" value="GH10249P"/>
    <property type="match status" value="1"/>
</dbReference>
<feature type="transmembrane region" description="Helical" evidence="7">
    <location>
        <begin position="99"/>
        <end position="123"/>
    </location>
</feature>
<keyword evidence="3 7" id="KW-0812">Transmembrane</keyword>
<feature type="transmembrane region" description="Helical" evidence="7">
    <location>
        <begin position="434"/>
        <end position="456"/>
    </location>
</feature>
<dbReference type="Pfam" id="PF07690">
    <property type="entry name" value="MFS_1"/>
    <property type="match status" value="1"/>
</dbReference>
<gene>
    <name evidence="9" type="ORF">TI39_contig390g00005</name>
</gene>
<evidence type="ECO:0000256" key="6">
    <source>
        <dbReference type="SAM" id="MobiDB-lite"/>
    </source>
</evidence>
<feature type="compositionally biased region" description="Low complexity" evidence="6">
    <location>
        <begin position="242"/>
        <end position="263"/>
    </location>
</feature>
<feature type="region of interest" description="Disordered" evidence="6">
    <location>
        <begin position="224"/>
        <end position="268"/>
    </location>
</feature>
<dbReference type="Proteomes" id="UP000033647">
    <property type="component" value="Unassembled WGS sequence"/>
</dbReference>
<dbReference type="PROSITE" id="PS50850">
    <property type="entry name" value="MFS"/>
    <property type="match status" value="1"/>
</dbReference>
<protein>
    <submittedName>
        <fullName evidence="9">MFS transporter like protein</fullName>
    </submittedName>
</protein>
<dbReference type="EMBL" id="LAFY01000382">
    <property type="protein sequence ID" value="KJX98813.1"/>
    <property type="molecule type" value="Genomic_DNA"/>
</dbReference>
<feature type="transmembrane region" description="Helical" evidence="7">
    <location>
        <begin position="462"/>
        <end position="484"/>
    </location>
</feature>
<evidence type="ECO:0000313" key="10">
    <source>
        <dbReference type="Proteomes" id="UP000033647"/>
    </source>
</evidence>
<accession>A0A0F4GNI8</accession>
<dbReference type="InterPro" id="IPR020846">
    <property type="entry name" value="MFS_dom"/>
</dbReference>
<evidence type="ECO:0000256" key="4">
    <source>
        <dbReference type="ARBA" id="ARBA00022989"/>
    </source>
</evidence>
<dbReference type="OrthoDB" id="5086884at2759"/>
<keyword evidence="4 7" id="KW-1133">Transmembrane helix</keyword>
<dbReference type="AlphaFoldDB" id="A0A0F4GNI8"/>
<evidence type="ECO:0000259" key="8">
    <source>
        <dbReference type="PROSITE" id="PS50850"/>
    </source>
</evidence>
<evidence type="ECO:0000313" key="9">
    <source>
        <dbReference type="EMBL" id="KJX98813.1"/>
    </source>
</evidence>
<feature type="transmembrane region" description="Helical" evidence="7">
    <location>
        <begin position="67"/>
        <end position="87"/>
    </location>
</feature>
<sequence>MRAHLFGTPTTPPLFLAFRSSRTFIILTVASAVFTDIFAYGIVVPVFPFALTTRASIPESEVQRWTSIFLAVYGAALLVASPIFGYLADRNDSRQVPFLGGLLALGASTAMLCVGNSIAIFAAGRVLQGISAAVVWCTGLALLVDAVGPEEIGVAMGYVGLSMSLAVMLAPLLAGVVFETAGYYAVYAMCFGLIGVDIVMRIVMIEPRNARKWLKPEVIAVPESSDPGKADDKTPTVEAKNPSTASDSPTPDTQTPPESSQPTAPRPSPLPSKLRLFLHRLPPVVTLLSSRRILAILWACTMASSLMTSFDAILPLFVRDIFSWSSLGAGLIFLPIVIASFLGPWIGGLADRYGPRWLATSGFILATPFLVLLRLVDHNSISQKVMLCAFLVVIGLGLNLALVPLMAEITYAVQAKAARAEVGAFGRNGAYAQAYSLFNVAWAAGSMIGPLLAGLIVEAHGWSLATLILGIVSLVTAVPTAIWTGGSWFKERRRGKMVGSGVEGGDAGGRGEGV</sequence>
<evidence type="ECO:0000256" key="2">
    <source>
        <dbReference type="ARBA" id="ARBA00022448"/>
    </source>
</evidence>
<dbReference type="Gene3D" id="1.20.1250.20">
    <property type="entry name" value="MFS general substrate transporter like domains"/>
    <property type="match status" value="1"/>
</dbReference>
<evidence type="ECO:0000256" key="7">
    <source>
        <dbReference type="SAM" id="Phobius"/>
    </source>
</evidence>
<feature type="domain" description="Major facilitator superfamily (MFS) profile" evidence="8">
    <location>
        <begin position="25"/>
        <end position="488"/>
    </location>
</feature>
<evidence type="ECO:0000256" key="1">
    <source>
        <dbReference type="ARBA" id="ARBA00004141"/>
    </source>
</evidence>
<dbReference type="GO" id="GO:0022857">
    <property type="term" value="F:transmembrane transporter activity"/>
    <property type="evidence" value="ECO:0007669"/>
    <property type="project" value="InterPro"/>
</dbReference>
<keyword evidence="10" id="KW-1185">Reference proteome</keyword>
<dbReference type="STRING" id="1047168.A0A0F4GNI8"/>
<dbReference type="SUPFAM" id="SSF103473">
    <property type="entry name" value="MFS general substrate transporter"/>
    <property type="match status" value="1"/>
</dbReference>
<dbReference type="GO" id="GO:0016020">
    <property type="term" value="C:membrane"/>
    <property type="evidence" value="ECO:0007669"/>
    <property type="project" value="UniProtKB-SubCell"/>
</dbReference>
<reference evidence="9 10" key="1">
    <citation type="submission" date="2015-03" db="EMBL/GenBank/DDBJ databases">
        <title>RNA-seq based gene annotation and comparative genomics of four Zymoseptoria species reveal species-specific pathogenicity related genes and transposable element activity.</title>
        <authorList>
            <person name="Grandaubert J."/>
            <person name="Bhattacharyya A."/>
            <person name="Stukenbrock E.H."/>
        </authorList>
    </citation>
    <scope>NUCLEOTIDE SEQUENCE [LARGE SCALE GENOMIC DNA]</scope>
    <source>
        <strain evidence="9 10">Zb18110</strain>
    </source>
</reference>
<feature type="transmembrane region" description="Helical" evidence="7">
    <location>
        <begin position="293"/>
        <end position="318"/>
    </location>
</feature>
<feature type="transmembrane region" description="Helical" evidence="7">
    <location>
        <begin position="24"/>
        <end position="47"/>
    </location>
</feature>